<dbReference type="EMBL" id="MWIH01000005">
    <property type="protein sequence ID" value="OQO92853.1"/>
    <property type="molecule type" value="Genomic_DNA"/>
</dbReference>
<feature type="compositionally biased region" description="Pro residues" evidence="1">
    <location>
        <begin position="494"/>
        <end position="506"/>
    </location>
</feature>
<evidence type="ECO:0000313" key="4">
    <source>
        <dbReference type="EMBL" id="OQO92853.1"/>
    </source>
</evidence>
<reference evidence="4 5" key="1">
    <citation type="submission" date="2017-02" db="EMBL/GenBank/DDBJ databases">
        <title>Draft genome of Saccharomonospora sp. 154.</title>
        <authorList>
            <person name="Alonso-Carmona G.S."/>
            <person name="De La Haba R."/>
            <person name="Vera-Gargallo B."/>
            <person name="Sandoval-Trujillo A.H."/>
            <person name="Ramirez-Duran N."/>
            <person name="Ventosa A."/>
        </authorList>
    </citation>
    <scope>NUCLEOTIDE SEQUENCE [LARGE SCALE GENOMIC DNA]</scope>
    <source>
        <strain evidence="4 5">LRS4.154</strain>
    </source>
</reference>
<keyword evidence="2" id="KW-0812">Transmembrane</keyword>
<evidence type="ECO:0000256" key="2">
    <source>
        <dbReference type="SAM" id="Phobius"/>
    </source>
</evidence>
<dbReference type="Proteomes" id="UP000192591">
    <property type="component" value="Unassembled WGS sequence"/>
</dbReference>
<dbReference type="RefSeq" id="WP_081191850.1">
    <property type="nucleotide sequence ID" value="NZ_MWIH01000005.1"/>
</dbReference>
<name>A0A1V9A6X9_SACPI</name>
<dbReference type="STRING" id="1962155.B1813_12030"/>
<accession>A0A1V9A6X9</accession>
<evidence type="ECO:0000256" key="1">
    <source>
        <dbReference type="SAM" id="MobiDB-lite"/>
    </source>
</evidence>
<evidence type="ECO:0000256" key="3">
    <source>
        <dbReference type="SAM" id="SignalP"/>
    </source>
</evidence>
<organism evidence="4 5">
    <name type="scientific">Saccharomonospora piscinae</name>
    <dbReference type="NCBI Taxonomy" id="687388"/>
    <lineage>
        <taxon>Bacteria</taxon>
        <taxon>Bacillati</taxon>
        <taxon>Actinomycetota</taxon>
        <taxon>Actinomycetes</taxon>
        <taxon>Pseudonocardiales</taxon>
        <taxon>Pseudonocardiaceae</taxon>
        <taxon>Saccharomonospora</taxon>
    </lineage>
</organism>
<feature type="signal peptide" evidence="3">
    <location>
        <begin position="1"/>
        <end position="37"/>
    </location>
</feature>
<evidence type="ECO:0000313" key="5">
    <source>
        <dbReference type="Proteomes" id="UP000192591"/>
    </source>
</evidence>
<feature type="region of interest" description="Disordered" evidence="1">
    <location>
        <begin position="482"/>
        <end position="518"/>
    </location>
</feature>
<dbReference type="AlphaFoldDB" id="A0A1V9A6X9"/>
<proteinExistence type="predicted"/>
<keyword evidence="5" id="KW-1185">Reference proteome</keyword>
<gene>
    <name evidence="4" type="ORF">B1813_12030</name>
</gene>
<keyword evidence="2" id="KW-1133">Transmembrane helix</keyword>
<keyword evidence="3" id="KW-0732">Signal</keyword>
<feature type="region of interest" description="Disordered" evidence="1">
    <location>
        <begin position="40"/>
        <end position="65"/>
    </location>
</feature>
<feature type="transmembrane region" description="Helical" evidence="2">
    <location>
        <begin position="531"/>
        <end position="549"/>
    </location>
</feature>
<feature type="chain" id="PRO_5012551418" evidence="3">
    <location>
        <begin position="38"/>
        <end position="558"/>
    </location>
</feature>
<comment type="caution">
    <text evidence="4">The sequence shown here is derived from an EMBL/GenBank/DDBJ whole genome shotgun (WGS) entry which is preliminary data.</text>
</comment>
<keyword evidence="2" id="KW-0472">Membrane</keyword>
<protein>
    <submittedName>
        <fullName evidence="4">Uncharacterized protein</fullName>
    </submittedName>
</protein>
<sequence>MRRSRRTRTTIRTRETLPRLLALPLSAALLVLCGAPAAGQTVPTTPEPDPAEEGQPPISDEQRPAGRVMAEAGTALGVLRLLPEAMPAEAILPGMDEQLPKQSALEGGFGLSYARADSESYLSYERSLAEAAPFGASVAGHTPRVPGSALQAALPDNEKALSTGLEAPDNPLVRLGALQGRVHARWSEDRGPCVGTIADAGTTAADVSLVSGRDALPTMPEADPDAVGGELGAALAELPGSLADLGGLLSGGDSGGALVGVDKALSTRSVVRLVDLPGSDDGSDDSHRAVEAVSTLQAGRITLLEGTPLALSVGVASQPTLRVVSTGEAETSSIDYTAPVLTVRRDGETLFQLDAANPTADIPVGVPLPGLRALPGYEDVRDAPVVGDVAELVDGSLTTLSDAAASRVLDIGVLRLSIAELDEAARTVTEPFAGHQVSAVARMLDVRVLPTDRLRDLLGEDVADTLPSALAQVSLGEQSANAYAPEGGVDCTEPAPPAAPEDPAVPPAGGEQPGVPDRLAHTNAAYSTVPIFWTGTALLLVGVVLVASLPHRRPGRAR</sequence>